<evidence type="ECO:0000256" key="2">
    <source>
        <dbReference type="ARBA" id="ARBA00022801"/>
    </source>
</evidence>
<dbReference type="PANTHER" id="PTHR11707">
    <property type="entry name" value="L-ASPARAGINASE"/>
    <property type="match status" value="1"/>
</dbReference>
<dbReference type="InterPro" id="IPR027475">
    <property type="entry name" value="Asparaginase/glutaminase_AS2"/>
</dbReference>
<dbReference type="CDD" id="cd08964">
    <property type="entry name" value="L-asparaginase_II"/>
    <property type="match status" value="1"/>
</dbReference>
<dbReference type="GO" id="GO:0006528">
    <property type="term" value="P:asparagine metabolic process"/>
    <property type="evidence" value="ECO:0007669"/>
    <property type="project" value="InterPro"/>
</dbReference>
<dbReference type="PRINTS" id="PR00139">
    <property type="entry name" value="ASNGLNASE"/>
</dbReference>
<dbReference type="PANTHER" id="PTHR11707:SF28">
    <property type="entry name" value="60 KDA LYSOPHOSPHOLIPASE"/>
    <property type="match status" value="1"/>
</dbReference>
<feature type="chain" id="PRO_5026930113" evidence="8">
    <location>
        <begin position="27"/>
        <end position="365"/>
    </location>
</feature>
<evidence type="ECO:0000256" key="7">
    <source>
        <dbReference type="RuleBase" id="RU004456"/>
    </source>
</evidence>
<evidence type="ECO:0000256" key="4">
    <source>
        <dbReference type="PIRSR" id="PIRSR001220-2"/>
    </source>
</evidence>
<feature type="binding site" evidence="4">
    <location>
        <begin position="129"/>
        <end position="130"/>
    </location>
    <ligand>
        <name>substrate</name>
    </ligand>
</feature>
<dbReference type="InterPro" id="IPR037152">
    <property type="entry name" value="L-asparaginase_N_sf"/>
</dbReference>
<dbReference type="InterPro" id="IPR004550">
    <property type="entry name" value="AsnASE_II"/>
</dbReference>
<dbReference type="PROSITE" id="PS00917">
    <property type="entry name" value="ASN_GLN_ASE_2"/>
    <property type="match status" value="1"/>
</dbReference>
<dbReference type="InterPro" id="IPR027473">
    <property type="entry name" value="L-asparaginase_C"/>
</dbReference>
<dbReference type="Gene3D" id="3.40.50.40">
    <property type="match status" value="1"/>
</dbReference>
<feature type="active site" evidence="5">
    <location>
        <position position="49"/>
    </location>
</feature>
<dbReference type="Proteomes" id="UP000472580">
    <property type="component" value="Unassembled WGS sequence"/>
</dbReference>
<keyword evidence="2 11" id="KW-0378">Hydrolase</keyword>
<dbReference type="Pfam" id="PF17763">
    <property type="entry name" value="Asparaginase_C"/>
    <property type="match status" value="1"/>
</dbReference>
<dbReference type="Pfam" id="PF00710">
    <property type="entry name" value="Asparaginase"/>
    <property type="match status" value="1"/>
</dbReference>
<feature type="binding site" evidence="4">
    <location>
        <position position="96"/>
    </location>
    <ligand>
        <name>substrate</name>
    </ligand>
</feature>
<evidence type="ECO:0000313" key="12">
    <source>
        <dbReference type="Proteomes" id="UP000472580"/>
    </source>
</evidence>
<sequence>MMMKKTLAAIFVSSSFIAGVAGSCFAQAPTQHVAKAQLPNVCILATGGTIAGSAASNTQMTGYKAGAIGIQTLLNAVPEIHKVANVQGEQISNIGSESMTHEIWLKLAKRVNELLAKPDVDAVVITHGTDTLEETAYFLNLVTKSDKPVILIGAMHPATAISADGSVNILNAVNLAASKDAKGRGVMIAMNDVINGARDVQKTNTLRVDTFQSPELGYLGYFENGRPVFYKATTRKHTKDTEFDVSELKDLPRVDIIYSHVNDDGKMAEAAVANGAKGVVHAGTGNGSIHENAEAALYDAAKKGIVVVRAARVPNGPTIESTEAWDKAGFVHAGTLNPQKARILLQLGLTKTNDPAKIAEMFGKY</sequence>
<keyword evidence="12" id="KW-1185">Reference proteome</keyword>
<comment type="similarity">
    <text evidence="1 7">Belongs to the asparaginase 1 family.</text>
</comment>
<feature type="domain" description="Asparaginase/glutaminase C-terminal" evidence="10">
    <location>
        <begin position="253"/>
        <end position="362"/>
    </location>
</feature>
<dbReference type="EC" id="3.5.1.1" evidence="11"/>
<feature type="signal peptide" evidence="8">
    <location>
        <begin position="1"/>
        <end position="26"/>
    </location>
</feature>
<dbReference type="EMBL" id="WSRP01000012">
    <property type="protein sequence ID" value="MVX56579.1"/>
    <property type="molecule type" value="Genomic_DNA"/>
</dbReference>
<evidence type="ECO:0000256" key="5">
    <source>
        <dbReference type="PROSITE-ProRule" id="PRU10099"/>
    </source>
</evidence>
<dbReference type="PIRSF" id="PIRSF001220">
    <property type="entry name" value="L-ASNase_gatD"/>
    <property type="match status" value="1"/>
</dbReference>
<keyword evidence="8" id="KW-0732">Signal</keyword>
<dbReference type="NCBIfam" id="TIGR00520">
    <property type="entry name" value="asnASE_II"/>
    <property type="match status" value="1"/>
</dbReference>
<evidence type="ECO:0000256" key="3">
    <source>
        <dbReference type="PIRSR" id="PIRSR001220-1"/>
    </source>
</evidence>
<dbReference type="InterPro" id="IPR040919">
    <property type="entry name" value="Asparaginase_C"/>
</dbReference>
<dbReference type="GO" id="GO:0004067">
    <property type="term" value="F:asparaginase activity"/>
    <property type="evidence" value="ECO:0007669"/>
    <property type="project" value="UniProtKB-UniRule"/>
</dbReference>
<dbReference type="SUPFAM" id="SSF53774">
    <property type="entry name" value="Glutaminase/Asparaginase"/>
    <property type="match status" value="1"/>
</dbReference>
<evidence type="ECO:0000313" key="11">
    <source>
        <dbReference type="EMBL" id="MVX56579.1"/>
    </source>
</evidence>
<evidence type="ECO:0000259" key="9">
    <source>
        <dbReference type="Pfam" id="PF00710"/>
    </source>
</evidence>
<dbReference type="PROSITE" id="PS51732">
    <property type="entry name" value="ASN_GLN_ASE_3"/>
    <property type="match status" value="1"/>
</dbReference>
<dbReference type="PROSITE" id="PS51257">
    <property type="entry name" value="PROKAR_LIPOPROTEIN"/>
    <property type="match status" value="1"/>
</dbReference>
<feature type="active site" description="O-isoaspartyl threonine intermediate" evidence="3">
    <location>
        <position position="49"/>
    </location>
</feature>
<gene>
    <name evidence="11" type="ORF">E5987_05060</name>
</gene>
<organism evidence="11 12">
    <name type="scientific">Parasutterella muris</name>
    <dbReference type="NCBI Taxonomy" id="2565572"/>
    <lineage>
        <taxon>Bacteria</taxon>
        <taxon>Pseudomonadati</taxon>
        <taxon>Pseudomonadota</taxon>
        <taxon>Betaproteobacteria</taxon>
        <taxon>Burkholderiales</taxon>
        <taxon>Sutterellaceae</taxon>
        <taxon>Parasutterella</taxon>
    </lineage>
</organism>
<protein>
    <submittedName>
        <fullName evidence="11">Type II asparaginase</fullName>
        <ecNumber evidence="11">3.5.1.1</ecNumber>
    </submittedName>
</protein>
<evidence type="ECO:0000256" key="6">
    <source>
        <dbReference type="PROSITE-ProRule" id="PRU10100"/>
    </source>
</evidence>
<dbReference type="PIRSF" id="PIRSF500176">
    <property type="entry name" value="L_ASNase"/>
    <property type="match status" value="1"/>
</dbReference>
<dbReference type="InterPro" id="IPR036152">
    <property type="entry name" value="Asp/glu_Ase-like_sf"/>
</dbReference>
<feature type="active site" evidence="6">
    <location>
        <position position="129"/>
    </location>
</feature>
<evidence type="ECO:0000256" key="1">
    <source>
        <dbReference type="ARBA" id="ARBA00010518"/>
    </source>
</evidence>
<name>A0A6L6YIK1_9BURK</name>
<dbReference type="AlphaFoldDB" id="A0A6L6YIK1"/>
<dbReference type="InterPro" id="IPR020827">
    <property type="entry name" value="Asparaginase/glutaminase_AS1"/>
</dbReference>
<evidence type="ECO:0000259" key="10">
    <source>
        <dbReference type="Pfam" id="PF17763"/>
    </source>
</evidence>
<feature type="domain" description="L-asparaginase N-terminal" evidence="9">
    <location>
        <begin position="40"/>
        <end position="232"/>
    </location>
</feature>
<accession>A0A6L6YIK1</accession>
<dbReference type="PROSITE" id="PS00144">
    <property type="entry name" value="ASN_GLN_ASE_1"/>
    <property type="match status" value="1"/>
</dbReference>
<reference evidence="11 12" key="1">
    <citation type="submission" date="2019-12" db="EMBL/GenBank/DDBJ databases">
        <title>Microbes associate with the intestines of laboratory mice.</title>
        <authorList>
            <person name="Navarre W."/>
            <person name="Wong E."/>
        </authorList>
    </citation>
    <scope>NUCLEOTIDE SEQUENCE [LARGE SCALE GENOMIC DNA]</scope>
    <source>
        <strain evidence="11 12">NM82_D38</strain>
    </source>
</reference>
<proteinExistence type="inferred from homology"/>
<evidence type="ECO:0000256" key="8">
    <source>
        <dbReference type="SAM" id="SignalP"/>
    </source>
</evidence>
<dbReference type="InterPro" id="IPR027474">
    <property type="entry name" value="L-asparaginase_N"/>
</dbReference>
<dbReference type="InterPro" id="IPR006034">
    <property type="entry name" value="Asparaginase/glutaminase-like"/>
</dbReference>
<dbReference type="Gene3D" id="3.40.50.1170">
    <property type="entry name" value="L-asparaginase, N-terminal domain"/>
    <property type="match status" value="1"/>
</dbReference>
<dbReference type="SMART" id="SM00870">
    <property type="entry name" value="Asparaginase"/>
    <property type="match status" value="1"/>
</dbReference>
<dbReference type="OrthoDB" id="9788068at2"/>
<comment type="caution">
    <text evidence="11">The sequence shown here is derived from an EMBL/GenBank/DDBJ whole genome shotgun (WGS) entry which is preliminary data.</text>
</comment>
<dbReference type="FunFam" id="3.40.50.1170:FF:000001">
    <property type="entry name" value="L-asparaginase 2"/>
    <property type="match status" value="1"/>
</dbReference>